<evidence type="ECO:0000313" key="8">
    <source>
        <dbReference type="Proteomes" id="UP001318040"/>
    </source>
</evidence>
<dbReference type="PROSITE" id="PS50802">
    <property type="entry name" value="OTU"/>
    <property type="match status" value="1"/>
</dbReference>
<feature type="compositionally biased region" description="Basic and acidic residues" evidence="6">
    <location>
        <begin position="395"/>
        <end position="410"/>
    </location>
</feature>
<evidence type="ECO:0000256" key="2">
    <source>
        <dbReference type="ARBA" id="ARBA00012759"/>
    </source>
</evidence>
<feature type="region of interest" description="Disordered" evidence="6">
    <location>
        <begin position="375"/>
        <end position="462"/>
    </location>
</feature>
<dbReference type="InterPro" id="IPR003323">
    <property type="entry name" value="OTU_dom"/>
</dbReference>
<dbReference type="RefSeq" id="XP_032812453.1">
    <property type="nucleotide sequence ID" value="XM_032956562.1"/>
</dbReference>
<dbReference type="GO" id="GO:0004843">
    <property type="term" value="F:cysteine-type deubiquitinase activity"/>
    <property type="evidence" value="ECO:0007669"/>
    <property type="project" value="UniProtKB-EC"/>
</dbReference>
<evidence type="ECO:0000256" key="1">
    <source>
        <dbReference type="ARBA" id="ARBA00000707"/>
    </source>
</evidence>
<protein>
    <recommendedName>
        <fullName evidence="2">ubiquitinyl hydrolase 1</fullName>
        <ecNumber evidence="2">3.4.19.12</ecNumber>
    </recommendedName>
</protein>
<gene>
    <name evidence="9" type="primary">LOC116943594</name>
</gene>
<dbReference type="GO" id="GO:0061578">
    <property type="term" value="F:K63-linked deubiquitinase activity"/>
    <property type="evidence" value="ECO:0007669"/>
    <property type="project" value="TreeGrafter"/>
</dbReference>
<dbReference type="EC" id="3.4.19.12" evidence="2"/>
<evidence type="ECO:0000313" key="9">
    <source>
        <dbReference type="RefSeq" id="XP_032812453.1"/>
    </source>
</evidence>
<keyword evidence="8" id="KW-1185">Reference proteome</keyword>
<evidence type="ECO:0000259" key="7">
    <source>
        <dbReference type="PROSITE" id="PS50802"/>
    </source>
</evidence>
<dbReference type="GO" id="GO:0006508">
    <property type="term" value="P:proteolysis"/>
    <property type="evidence" value="ECO:0007669"/>
    <property type="project" value="UniProtKB-KW"/>
</dbReference>
<name>A0AAJ7WXM0_PETMA</name>
<dbReference type="PANTHER" id="PTHR12419">
    <property type="entry name" value="OTU DOMAIN CONTAINING PROTEIN"/>
    <property type="match status" value="1"/>
</dbReference>
<proteinExistence type="predicted"/>
<accession>A0AAJ7WXM0</accession>
<dbReference type="AlphaFoldDB" id="A0AAJ7WXM0"/>
<feature type="domain" description="OTU" evidence="7">
    <location>
        <begin position="26"/>
        <end position="147"/>
    </location>
</feature>
<evidence type="ECO:0000256" key="3">
    <source>
        <dbReference type="ARBA" id="ARBA00022670"/>
    </source>
</evidence>
<sequence length="670" mass="75375">MNEAQGSRYRSRECEQMDAGLAVLGLHRVAVARDSSSVYRVVAQEIFYTQSKHREVRRECAQFIQGNSDSLKKISKSPLKCIVNSVLDPRMPAGNVEMAALALLYRCDFLIYREPNKPPFKATSNGFSKKVMLCQRYEAKYDAVCSKQTYTAAAICQSIVYNLLYTHVFGVSPDVVAREVEWFRLQEETQGRQKESRHPTTLARDGKPLVGYSYAEKTSRKIIKAGQAHFPVFPFRVLKSLDSEIYRNVEFDVWIDSARGYTMTRFPVLEFSGGEKCEVQLKPGGRYYSASIQKINPNYQTVTVFIKALAQRHHVMLESVRAMGYQSASERMMGIQGASSRQLFEMPIQHRKHERYYGHLSHSYRQDYPSYSGRLTGSGSLYKGHSNGQHCKPPRKMERPPAHGSEERLGGVKSTGTAVQVELSSTSDVQEPNSGLTDFTGKYDSPGADQSEQTENGSNDLILDTHCVDKSEEGTEDPNVTPLNNPVVDGENVSIYFRHGRLNALTSWGKLCPVLHHFHLIPAQVISHKIRKYCSIFSIAVYRVGGTRGHMPKTAWSRGLAMKHPCTKRPSNLTWTQPQVQIHLPCNSRPSLWGLKQQHLTIMLTPLSTQVAHSQYLSNPCHNISCHTPMRPPWPTIHHGKGGCCNGNPECFDVVSSLIHPIICSLLPRN</sequence>
<keyword evidence="5" id="KW-0378">Hydrolase</keyword>
<dbReference type="GO" id="GO:0016579">
    <property type="term" value="P:protein deubiquitination"/>
    <property type="evidence" value="ECO:0007669"/>
    <property type="project" value="TreeGrafter"/>
</dbReference>
<reference evidence="9" key="1">
    <citation type="submission" date="2025-08" db="UniProtKB">
        <authorList>
            <consortium name="RefSeq"/>
        </authorList>
    </citation>
    <scope>IDENTIFICATION</scope>
    <source>
        <tissue evidence="9">Sperm</tissue>
    </source>
</reference>
<evidence type="ECO:0000256" key="5">
    <source>
        <dbReference type="ARBA" id="ARBA00022807"/>
    </source>
</evidence>
<comment type="catalytic activity">
    <reaction evidence="1">
        <text>Thiol-dependent hydrolysis of ester, thioester, amide, peptide and isopeptide bonds formed by the C-terminal Gly of ubiquitin (a 76-residue protein attached to proteins as an intracellular targeting signal).</text>
        <dbReference type="EC" id="3.4.19.12"/>
    </reaction>
</comment>
<keyword evidence="4" id="KW-0833">Ubl conjugation pathway</keyword>
<dbReference type="Gene3D" id="3.90.70.80">
    <property type="match status" value="1"/>
</dbReference>
<organism evidence="8 9">
    <name type="scientific">Petromyzon marinus</name>
    <name type="common">Sea lamprey</name>
    <dbReference type="NCBI Taxonomy" id="7757"/>
    <lineage>
        <taxon>Eukaryota</taxon>
        <taxon>Metazoa</taxon>
        <taxon>Chordata</taxon>
        <taxon>Craniata</taxon>
        <taxon>Vertebrata</taxon>
        <taxon>Cyclostomata</taxon>
        <taxon>Hyperoartia</taxon>
        <taxon>Petromyzontiformes</taxon>
        <taxon>Petromyzontidae</taxon>
        <taxon>Petromyzon</taxon>
    </lineage>
</organism>
<keyword evidence="5" id="KW-0788">Thiol protease</keyword>
<keyword evidence="3" id="KW-0645">Protease</keyword>
<evidence type="ECO:0000256" key="4">
    <source>
        <dbReference type="ARBA" id="ARBA00022786"/>
    </source>
</evidence>
<dbReference type="PANTHER" id="PTHR12419:SF115">
    <property type="entry name" value="PROTEIN OVARIAN TUMOR LOCUS-RELATED"/>
    <property type="match status" value="1"/>
</dbReference>
<feature type="compositionally biased region" description="Polar residues" evidence="6">
    <location>
        <begin position="414"/>
        <end position="437"/>
    </location>
</feature>
<dbReference type="InterPro" id="IPR050704">
    <property type="entry name" value="Peptidase_C85-like"/>
</dbReference>
<feature type="compositionally biased region" description="Polar residues" evidence="6">
    <location>
        <begin position="448"/>
        <end position="459"/>
    </location>
</feature>
<evidence type="ECO:0000256" key="6">
    <source>
        <dbReference type="SAM" id="MobiDB-lite"/>
    </source>
</evidence>
<dbReference type="Proteomes" id="UP001318040">
    <property type="component" value="Chromosome 18"/>
</dbReference>